<evidence type="ECO:0000256" key="1">
    <source>
        <dbReference type="ARBA" id="ARBA00004370"/>
    </source>
</evidence>
<evidence type="ECO:0000256" key="9">
    <source>
        <dbReference type="ARBA" id="ARBA00023136"/>
    </source>
</evidence>
<keyword evidence="8 10" id="KW-0496">Mitochondrion</keyword>
<comment type="subcellular location">
    <subcellularLocation>
        <location evidence="1">Membrane</location>
    </subcellularLocation>
    <subcellularLocation>
        <location evidence="10">Mitochondrion outer membrane</location>
        <topology evidence="10">Multi-pass membrane protein</topology>
    </subcellularLocation>
    <text evidence="10">The ERMES/MDM complex localizes to a few discrete foci (around 10 per single cell), that represent mitochondria-endoplasmic reticulum junctions. These foci are often found next to mtDNA nucleoids.</text>
</comment>
<dbReference type="HAMAP" id="MF_03105">
    <property type="entry name" value="Mdm34"/>
    <property type="match status" value="1"/>
</dbReference>
<comment type="function">
    <text evidence="10">Component of the ERMES/MDM complex, which serves as a molecular tether to connect the endoplasmic reticulum (ER) and mitochondria. Components of this complex are involved in the control of mitochondrial shape and protein biogenesis, and function in nonvesicular lipid trafficking between the ER and mitochondria. MDM34 is required for the interaction of the ER-resident membrane protein MMM1 and the outer mitochondrial membrane-resident beta-barrel protein MDM10.</text>
</comment>
<feature type="domain" description="SMP-LTD" evidence="12">
    <location>
        <begin position="1"/>
        <end position="199"/>
    </location>
</feature>
<dbReference type="InterPro" id="IPR058825">
    <property type="entry name" value="MDM34_N"/>
</dbReference>
<keyword evidence="4 10" id="KW-0812">Transmembrane</keyword>
<dbReference type="GO" id="GO:0032865">
    <property type="term" value="C:ERMES complex"/>
    <property type="evidence" value="ECO:0007669"/>
    <property type="project" value="UniProtKB-UniRule"/>
</dbReference>
<proteinExistence type="inferred from homology"/>
<dbReference type="PANTHER" id="PTHR28185">
    <property type="entry name" value="MITOCHONDRIAL DISTRIBUTION AND MORPHOLOGY PROTEIN 34"/>
    <property type="match status" value="1"/>
</dbReference>
<keyword evidence="14" id="KW-1185">Reference proteome</keyword>
<accession>A0A292PZV6</accession>
<feature type="compositionally biased region" description="Polar residues" evidence="11">
    <location>
        <begin position="310"/>
        <end position="320"/>
    </location>
</feature>
<evidence type="ECO:0000256" key="2">
    <source>
        <dbReference type="ARBA" id="ARBA00022448"/>
    </source>
</evidence>
<keyword evidence="3 10" id="KW-1134">Transmembrane beta strand</keyword>
<evidence type="ECO:0000256" key="6">
    <source>
        <dbReference type="ARBA" id="ARBA00023055"/>
    </source>
</evidence>
<evidence type="ECO:0000256" key="10">
    <source>
        <dbReference type="HAMAP-Rule" id="MF_03105"/>
    </source>
</evidence>
<protein>
    <recommendedName>
        <fullName evidence="10">Mitochondrial distribution and morphology protein 34</fullName>
    </recommendedName>
</protein>
<dbReference type="CDD" id="cd21673">
    <property type="entry name" value="SMP_Mdm34"/>
    <property type="match status" value="1"/>
</dbReference>
<feature type="region of interest" description="Disordered" evidence="11">
    <location>
        <begin position="437"/>
        <end position="467"/>
    </location>
</feature>
<gene>
    <name evidence="10" type="primary">MDM34</name>
    <name evidence="13" type="ORF">GSTUAT00003904001</name>
</gene>
<dbReference type="GO" id="GO:0015914">
    <property type="term" value="P:phospholipid transport"/>
    <property type="evidence" value="ECO:0007669"/>
    <property type="project" value="TreeGrafter"/>
</dbReference>
<keyword evidence="5 10" id="KW-1000">Mitochondrion outer membrane</keyword>
<reference evidence="13" key="1">
    <citation type="submission" date="2015-10" db="EMBL/GenBank/DDBJ databases">
        <authorList>
            <person name="Regsiter A."/>
            <person name="william w."/>
        </authorList>
    </citation>
    <scope>NUCLEOTIDE SEQUENCE</scope>
    <source>
        <strain evidence="13">Montdore</strain>
    </source>
</reference>
<comment type="subunit">
    <text evidence="10">Component of the ER-mitochondria encounter structure (ERMES) or MDM complex, composed of MMM1, MDM10, MDM12 and MDM34.</text>
</comment>
<feature type="compositionally biased region" description="Polar residues" evidence="11">
    <location>
        <begin position="385"/>
        <end position="394"/>
    </location>
</feature>
<feature type="compositionally biased region" description="Polar residues" evidence="11">
    <location>
        <begin position="439"/>
        <end position="453"/>
    </location>
</feature>
<evidence type="ECO:0000259" key="12">
    <source>
        <dbReference type="PROSITE" id="PS51847"/>
    </source>
</evidence>
<feature type="compositionally biased region" description="Basic residues" evidence="11">
    <location>
        <begin position="355"/>
        <end position="365"/>
    </location>
</feature>
<feature type="region of interest" description="Disordered" evidence="11">
    <location>
        <begin position="293"/>
        <end position="417"/>
    </location>
</feature>
<evidence type="ECO:0000256" key="8">
    <source>
        <dbReference type="ARBA" id="ARBA00023128"/>
    </source>
</evidence>
<feature type="compositionally biased region" description="Basic and acidic residues" evidence="11">
    <location>
        <begin position="369"/>
        <end position="380"/>
    </location>
</feature>
<feature type="region of interest" description="Disordered" evidence="11">
    <location>
        <begin position="212"/>
        <end position="251"/>
    </location>
</feature>
<keyword evidence="9 10" id="KW-0472">Membrane</keyword>
<evidence type="ECO:0000313" key="14">
    <source>
        <dbReference type="Proteomes" id="UP001412239"/>
    </source>
</evidence>
<dbReference type="InterPro" id="IPR031468">
    <property type="entry name" value="SMP_LBD"/>
</dbReference>
<dbReference type="PANTHER" id="PTHR28185:SF1">
    <property type="entry name" value="MITOCHONDRIAL DISTRIBUTION AND MORPHOLOGY PROTEIN 34"/>
    <property type="match status" value="1"/>
</dbReference>
<dbReference type="GO" id="GO:1990456">
    <property type="term" value="P:mitochondrion-endoplasmic reticulum membrane tethering"/>
    <property type="evidence" value="ECO:0007669"/>
    <property type="project" value="TreeGrafter"/>
</dbReference>
<dbReference type="GO" id="GO:0008289">
    <property type="term" value="F:lipid binding"/>
    <property type="evidence" value="ECO:0007669"/>
    <property type="project" value="UniProtKB-KW"/>
</dbReference>
<feature type="compositionally biased region" description="Low complexity" evidence="11">
    <location>
        <begin position="324"/>
        <end position="343"/>
    </location>
</feature>
<dbReference type="GO" id="GO:0007005">
    <property type="term" value="P:mitochondrion organization"/>
    <property type="evidence" value="ECO:0007669"/>
    <property type="project" value="InterPro"/>
</dbReference>
<dbReference type="InterPro" id="IPR027536">
    <property type="entry name" value="MDM34"/>
</dbReference>
<feature type="compositionally biased region" description="Basic and acidic residues" evidence="11">
    <location>
        <begin position="213"/>
        <end position="228"/>
    </location>
</feature>
<dbReference type="AlphaFoldDB" id="A0A292PZV6"/>
<evidence type="ECO:0000256" key="4">
    <source>
        <dbReference type="ARBA" id="ARBA00022692"/>
    </source>
</evidence>
<comment type="similarity">
    <text evidence="10">Belongs to the MDM34 family.</text>
</comment>
<dbReference type="PROSITE" id="PS51847">
    <property type="entry name" value="SMP"/>
    <property type="match status" value="1"/>
</dbReference>
<feature type="compositionally biased region" description="Polar residues" evidence="11">
    <location>
        <begin position="237"/>
        <end position="251"/>
    </location>
</feature>
<sequence length="545" mass="58620">MAFNFNWTPLTTSNTSSSAFYSHAKSLLTAALNKSQKPPIIVDDIFVEELNLGQSAPELEILEIGDLAEDRFRGIFRMSYDGDAFLTLRTKVQANPLNTCLSTTPSYTSPMPLAASSPLTIPLQITLSQFRLSGFIILVFSKAKGVTLVFRNDPLESLKVSSTFDTIPFIKDYLQKEIERQVRGLFQEELPVAVHRLSLRLWNPEYAASLGLDAHDPDPSSPIERSEDGSGDDANAAFTNPLLSPSDNPDTPSIVFSQKNLAALKALSEAQKTLSMRTPDISHAVFRVWASGGGSSSAGWERNVDAPSTPVGSQAYTFSDTGEAISSPASISSSRHSLASSMSLGGGASTPSTRARGKKRKHRVVNLRPAKESPHSDPAPDKPTTVPTQATSSSADRKEEELPTPQTPTSPQPQLILSAPATTASPFSQEEKIIFESPISPTSSIATENITYPPTSPSENRRPQLRTGSACSSGILEQAFMKKLANEMQKRIEEERRKRGVMGGASGKMWCDVERELAGVGLGIGMGMGMGMGMGGVGAPPAYRQ</sequence>
<evidence type="ECO:0000256" key="3">
    <source>
        <dbReference type="ARBA" id="ARBA00022452"/>
    </source>
</evidence>
<evidence type="ECO:0000313" key="13">
    <source>
        <dbReference type="EMBL" id="CUS11990.1"/>
    </source>
</evidence>
<dbReference type="EMBL" id="LN891007">
    <property type="protein sequence ID" value="CUS11990.1"/>
    <property type="molecule type" value="Genomic_DNA"/>
</dbReference>
<name>A0A292PZV6_9PEZI</name>
<organism evidence="13 14">
    <name type="scientific">Tuber aestivum</name>
    <name type="common">summer truffle</name>
    <dbReference type="NCBI Taxonomy" id="59557"/>
    <lineage>
        <taxon>Eukaryota</taxon>
        <taxon>Fungi</taxon>
        <taxon>Dikarya</taxon>
        <taxon>Ascomycota</taxon>
        <taxon>Pezizomycotina</taxon>
        <taxon>Pezizomycetes</taxon>
        <taxon>Pezizales</taxon>
        <taxon>Tuberaceae</taxon>
        <taxon>Tuber</taxon>
    </lineage>
</organism>
<dbReference type="Proteomes" id="UP001412239">
    <property type="component" value="Unassembled WGS sequence"/>
</dbReference>
<keyword evidence="2" id="KW-0813">Transport</keyword>
<comment type="domain">
    <text evidence="10">Lacks alpha-helical transmembrane segments, suggesting that it resides in the membrane via beta-sheet conformations similar to those predicted for other outer membrane proteins and porin.</text>
</comment>
<evidence type="ECO:0000256" key="7">
    <source>
        <dbReference type="ARBA" id="ARBA00023121"/>
    </source>
</evidence>
<dbReference type="Pfam" id="PF26545">
    <property type="entry name" value="Mdm34_N"/>
    <property type="match status" value="1"/>
</dbReference>
<evidence type="ECO:0000256" key="5">
    <source>
        <dbReference type="ARBA" id="ARBA00022787"/>
    </source>
</evidence>
<keyword evidence="6" id="KW-0445">Lipid transport</keyword>
<evidence type="ECO:0000256" key="11">
    <source>
        <dbReference type="SAM" id="MobiDB-lite"/>
    </source>
</evidence>
<keyword evidence="7" id="KW-0446">Lipid-binding</keyword>